<dbReference type="InterPro" id="IPR029033">
    <property type="entry name" value="His_PPase_superfam"/>
</dbReference>
<keyword evidence="3" id="KW-0294">Fucose metabolism</keyword>
<comment type="caution">
    <text evidence="8">The sequence shown here is derived from an EMBL/GenBank/DDBJ whole genome shotgun (WGS) entry which is preliminary data.</text>
</comment>
<dbReference type="Gene3D" id="3.40.50.11350">
    <property type="match status" value="1"/>
</dbReference>
<dbReference type="PANTHER" id="PTHR47447">
    <property type="entry name" value="OS03G0856100 PROTEIN"/>
    <property type="match status" value="1"/>
</dbReference>
<dbReference type="Gene3D" id="3.75.10.10">
    <property type="entry name" value="L-arginine/glycine Amidinotransferase, Chain A"/>
    <property type="match status" value="1"/>
</dbReference>
<dbReference type="Pfam" id="PF13812">
    <property type="entry name" value="PPR_3"/>
    <property type="match status" value="1"/>
</dbReference>
<dbReference type="Proteomes" id="UP000186817">
    <property type="component" value="Unassembled WGS sequence"/>
</dbReference>
<feature type="repeat" description="PPR" evidence="5">
    <location>
        <begin position="1877"/>
        <end position="1911"/>
    </location>
</feature>
<evidence type="ECO:0000256" key="4">
    <source>
        <dbReference type="ARBA" id="ARBA00023277"/>
    </source>
</evidence>
<feature type="region of interest" description="Disordered" evidence="6">
    <location>
        <begin position="2199"/>
        <end position="2218"/>
    </location>
</feature>
<dbReference type="SUPFAM" id="SSF53254">
    <property type="entry name" value="Phosphoglycerate mutase-like"/>
    <property type="match status" value="1"/>
</dbReference>
<dbReference type="Gene3D" id="3.40.50.11340">
    <property type="match status" value="1"/>
</dbReference>
<accession>A0A1Q9CBJ8</accession>
<dbReference type="PROSITE" id="PS51375">
    <property type="entry name" value="PPR"/>
    <property type="match status" value="2"/>
</dbReference>
<proteinExistence type="predicted"/>
<evidence type="ECO:0000313" key="8">
    <source>
        <dbReference type="EMBL" id="OLP80310.1"/>
    </source>
</evidence>
<dbReference type="Pfam" id="PF10250">
    <property type="entry name" value="O-FucT"/>
    <property type="match status" value="1"/>
</dbReference>
<feature type="signal peptide" evidence="7">
    <location>
        <begin position="1"/>
        <end position="20"/>
    </location>
</feature>
<evidence type="ECO:0000256" key="6">
    <source>
        <dbReference type="SAM" id="MobiDB-lite"/>
    </source>
</evidence>
<dbReference type="InterPro" id="IPR011990">
    <property type="entry name" value="TPR-like_helical_dom_sf"/>
</dbReference>
<dbReference type="InterPro" id="IPR002885">
    <property type="entry name" value="PPR_rpt"/>
</dbReference>
<dbReference type="EMBL" id="LSRX01001389">
    <property type="protein sequence ID" value="OLP80310.1"/>
    <property type="molecule type" value="Genomic_DNA"/>
</dbReference>
<dbReference type="PANTHER" id="PTHR47447:SF17">
    <property type="entry name" value="OS12G0638900 PROTEIN"/>
    <property type="match status" value="1"/>
</dbReference>
<name>A0A1Q9CBJ8_SYMMI</name>
<dbReference type="Gene3D" id="3.40.50.1240">
    <property type="entry name" value="Phosphoglycerate mutase-like"/>
    <property type="match status" value="1"/>
</dbReference>
<feature type="repeat" description="PPR" evidence="5">
    <location>
        <begin position="1707"/>
        <end position="1741"/>
    </location>
</feature>
<evidence type="ECO:0000256" key="3">
    <source>
        <dbReference type="ARBA" id="ARBA00023253"/>
    </source>
</evidence>
<evidence type="ECO:0000256" key="7">
    <source>
        <dbReference type="SAM" id="SignalP"/>
    </source>
</evidence>
<keyword evidence="9" id="KW-1185">Reference proteome</keyword>
<dbReference type="OrthoDB" id="4155914at2759"/>
<evidence type="ECO:0000256" key="5">
    <source>
        <dbReference type="PROSITE-ProRule" id="PRU00708"/>
    </source>
</evidence>
<dbReference type="InterPro" id="IPR019378">
    <property type="entry name" value="GDP-Fuc_O-FucTrfase"/>
</dbReference>
<dbReference type="SUPFAM" id="SSF55909">
    <property type="entry name" value="Pentein"/>
    <property type="match status" value="1"/>
</dbReference>
<dbReference type="CDD" id="cd07067">
    <property type="entry name" value="HP_PGM_like"/>
    <property type="match status" value="1"/>
</dbReference>
<dbReference type="InterPro" id="IPR013078">
    <property type="entry name" value="His_Pase_superF_clade-1"/>
</dbReference>
<gene>
    <name evidence="8" type="ORF">AK812_SmicGene39282</name>
</gene>
<protein>
    <submittedName>
        <fullName evidence="8">Pentatricopeptide repeat-containing protein, chloroplastic</fullName>
    </submittedName>
</protein>
<keyword evidence="7" id="KW-0732">Signal</keyword>
<dbReference type="GO" id="GO:0016740">
    <property type="term" value="F:transferase activity"/>
    <property type="evidence" value="ECO:0007669"/>
    <property type="project" value="UniProtKB-KW"/>
</dbReference>
<feature type="chain" id="PRO_5010236169" evidence="7">
    <location>
        <begin position="21"/>
        <end position="2252"/>
    </location>
</feature>
<evidence type="ECO:0000256" key="2">
    <source>
        <dbReference type="ARBA" id="ARBA00022737"/>
    </source>
</evidence>
<dbReference type="Pfam" id="PF01535">
    <property type="entry name" value="PPR"/>
    <property type="match status" value="1"/>
</dbReference>
<evidence type="ECO:0000256" key="1">
    <source>
        <dbReference type="ARBA" id="ARBA00022679"/>
    </source>
</evidence>
<keyword evidence="1" id="KW-0808">Transferase</keyword>
<dbReference type="NCBIfam" id="TIGR00756">
    <property type="entry name" value="PPR"/>
    <property type="match status" value="1"/>
</dbReference>
<sequence>MFHPGVFPKALACFIGLAVAGLPVPEESGQWYSAASGSPVPHERCRREDMANRVKLCLCCLLLPLVVQHGGQVLSPLPVRVLPYDQCERPMGSRIVHFVRHGQAEHNVALAKGGSGPQHVDSRLTKCGEEQAEGIARTLEKDAEWPDIVLTSPLRRCLRTALLAFRPKIGCVLALEELRELVSASAHNSRRPIEELKAEFPQVDFSRISTSHDGIWHQDMVRESRESCAKRAQRFLRFVGNVRAEAAAGCDPAFVLFLKTAFAVSCKMSQDQIAHLTRTKDMSTRAAYEQVTRLMHAHKVAMAWSETARTAASSTRFGREIVEADSARFSKRKEVDEQGKPVRVHNGRTLVLKGRRTKSWLASGMALSTSRGVKGMPRETCEEVQGLLQKKLGTGTVFTPDGAQAWGKASKTNERPLLKGVSHNRGIFTPIAKLDDDAIDANTDRMLRGEKSMAALQDEGFYDKAPFIEIRRIHTEELICSAEKLAVVSHSGFLYLLANYGHAALDGSMGGHGSFKGPGPVGRPGAAPILTYPRDAPLLERHFRTWWSQGEEVLDPEDSHHGRTVGGNASEEVMLIPGSLEELLGSSLVRVGSHHGLLVSKNGVQAVHGRRDDLPTQPELLRAIKSAHQARAGLRAPCPPATEGSPSCRSWCRRIVPDRPVEGRLEGSCLRKEGNDGPRCLCQEEAKTLASCLMHCEATEDVVAPPPSVPAPKTGASVKASKADALTEPRYLLYDTRYHVGFMAQVEVFFVALELVSQLNRRLNTACKDAGGHGCQPWTLVLPPWCWVPRWYHADASRGRPWSDLFNLEGLKAEVAVRDYASLGNSAVDVGVVLVPGGRTSQLKDGHGDFLGFTKDMQACESHGQQVPQAGRQRNAVVYSGYCDEDLAVKNLRCGVVRESSLKGLVDLAENVKGRSLLIKHLDALRLHRPEGGLVLKFHHMLAPAPALVTAAKKFADLVLGPLPYLGVHIRRNDFVVTHASVNDAIQAVPNTGFFWLQKGLRSSEEEGPDLANLIEMPIAEQDAVELPSDTKDVGAPLLTEGHTEPPQERGRMVAVVVVGQSRLLLRLITKARMTRELSSRALDVLKLRGISTVFRSHVLHVLQPLRLDGFIPEYLLCVDRIEGQLPPEVAQAWTFAAANQLRRMKACLKRVQEREALRNQSYSFFVRLRPDFLVLTDIPSLRTSALNKGCVLARLRAAINIAGLTNEHLSYCYCGKGCCSKNTLKGRGAGFIVDDMLAVAARDLFMRLWQSRAKEPQPRSWPVMAPMAETGFTTSMLQKRIPVCPLAFRGLPLGSSNNGHAVEAAKCGYVEGDAAVPQTSCGPAKAVADQVHLLIVTTPSATAAASRINRLLKKRQLEQVFVAGDADEGFRADLRSGVKVALYFFSQDDGAELPELRGQEELVELQLASQAEYFIGSAGSAFSAAVRRHRSQNMDHSPETHGERLRLSLSNSAERSTAAAWPSTVNIGRGLLRQPHGRDLSQAMRSGVASEVAMAEKASVQGKFARRRSLSTVGLGCWRLLAFMAVRASFENSNEVGVFARLTNAYCLVALGGSENFYSVFELQHGYRLPERPQAGDSGRPSRSDWQRALADLHSLHVPPTVANYGSALIACKRGLQWEHALSLLHKMEKDAVAKNEFMFTHAILVCMQCGHAAVVLKILEDMPVASVPPNNVVCAQVISQCQREQNWHLSMQIFSTMMRSSARPDVITFTSTINACEKGQQWETALQMFNTMRGMASIPNELTCSAVVQSLKPRASAAAAAGPWRLLPSLLHEIRCLGVQRDVVFYNSVNGAAEKASQWRTALVGVHRMLSSKLELDAASSSVVIKAFGNAGLWQRGLFVLGSMPINSIVINTSIGMCSGIWQQALRLCSGHLSNAVTYTAAISACRQGGKWEVALSLLRRMQVQSLSPGTVTVTAAITCCEASQQWQQALGFLSLMLRRLLEADAIAYRCTIASCSDVHWQHALAILMVSWQARVYDTESFTTVLWCFEAAASWQLAQALLHNKPDSLVPDEASYLSVIRSCGNSGNMAAGFEVLQDFVHGGFVHGVAFLPCAISALFINDPDFIQATFAEALRRLREETGSPCELITLWSALGSMGARNAAFEDAVLAEVLPSLSAFDWDELMELSWGAAACSLASDFFDPLQEEALSRLGAVAAPAQCILGLISACHASGSLRASFYMAASQLLERRGKDLDGQSTKHVAAEAPPFPARSRAKGSEPTIVLQCLEMAILMKPAGWEVFGHKSERYAF</sequence>
<reference evidence="8 9" key="1">
    <citation type="submission" date="2016-02" db="EMBL/GenBank/DDBJ databases">
        <title>Genome analysis of coral dinoflagellate symbionts highlights evolutionary adaptations to a symbiotic lifestyle.</title>
        <authorList>
            <person name="Aranda M."/>
            <person name="Li Y."/>
            <person name="Liew Y.J."/>
            <person name="Baumgarten S."/>
            <person name="Simakov O."/>
            <person name="Wilson M."/>
            <person name="Piel J."/>
            <person name="Ashoor H."/>
            <person name="Bougouffa S."/>
            <person name="Bajic V.B."/>
            <person name="Ryu T."/>
            <person name="Ravasi T."/>
            <person name="Bayer T."/>
            <person name="Micklem G."/>
            <person name="Kim H."/>
            <person name="Bhak J."/>
            <person name="Lajeunesse T.C."/>
            <person name="Voolstra C.R."/>
        </authorList>
    </citation>
    <scope>NUCLEOTIDE SEQUENCE [LARGE SCALE GENOMIC DNA]</scope>
    <source>
        <strain evidence="8 9">CCMP2467</strain>
    </source>
</reference>
<evidence type="ECO:0000313" key="9">
    <source>
        <dbReference type="Proteomes" id="UP000186817"/>
    </source>
</evidence>
<dbReference type="SMART" id="SM00855">
    <property type="entry name" value="PGAM"/>
    <property type="match status" value="1"/>
</dbReference>
<keyword evidence="4" id="KW-0119">Carbohydrate metabolism</keyword>
<dbReference type="Pfam" id="PF00300">
    <property type="entry name" value="His_Phos_1"/>
    <property type="match status" value="1"/>
</dbReference>
<dbReference type="GO" id="GO:0006004">
    <property type="term" value="P:fucose metabolic process"/>
    <property type="evidence" value="ECO:0007669"/>
    <property type="project" value="UniProtKB-KW"/>
</dbReference>
<organism evidence="8 9">
    <name type="scientific">Symbiodinium microadriaticum</name>
    <name type="common">Dinoflagellate</name>
    <name type="synonym">Zooxanthella microadriatica</name>
    <dbReference type="NCBI Taxonomy" id="2951"/>
    <lineage>
        <taxon>Eukaryota</taxon>
        <taxon>Sar</taxon>
        <taxon>Alveolata</taxon>
        <taxon>Dinophyceae</taxon>
        <taxon>Suessiales</taxon>
        <taxon>Symbiodiniaceae</taxon>
        <taxon>Symbiodinium</taxon>
    </lineage>
</organism>
<dbReference type="Gene3D" id="1.25.40.10">
    <property type="entry name" value="Tetratricopeptide repeat domain"/>
    <property type="match status" value="2"/>
</dbReference>
<keyword evidence="2" id="KW-0677">Repeat</keyword>